<dbReference type="PROSITE" id="PS50088">
    <property type="entry name" value="ANK_REPEAT"/>
    <property type="match status" value="2"/>
</dbReference>
<dbReference type="Proteomes" id="UP001215151">
    <property type="component" value="Unassembled WGS sequence"/>
</dbReference>
<dbReference type="EMBL" id="JAPEVG010000064">
    <property type="protein sequence ID" value="KAJ8488353.1"/>
    <property type="molecule type" value="Genomic_DNA"/>
</dbReference>
<feature type="domain" description="MYND-type" evidence="8">
    <location>
        <begin position="233"/>
        <end position="271"/>
    </location>
</feature>
<dbReference type="GO" id="GO:0008270">
    <property type="term" value="F:zinc ion binding"/>
    <property type="evidence" value="ECO:0007669"/>
    <property type="project" value="UniProtKB-KW"/>
</dbReference>
<reference evidence="9" key="1">
    <citation type="submission" date="2022-11" db="EMBL/GenBank/DDBJ databases">
        <title>Genome Sequence of Cubamyces cubensis.</title>
        <authorList>
            <person name="Buettner E."/>
        </authorList>
    </citation>
    <scope>NUCLEOTIDE SEQUENCE</scope>
    <source>
        <strain evidence="9">MPL-01</strain>
    </source>
</reference>
<keyword evidence="4" id="KW-0862">Zinc</keyword>
<evidence type="ECO:0000313" key="10">
    <source>
        <dbReference type="Proteomes" id="UP001215151"/>
    </source>
</evidence>
<dbReference type="Gene3D" id="1.25.40.20">
    <property type="entry name" value="Ankyrin repeat-containing domain"/>
    <property type="match status" value="1"/>
</dbReference>
<proteinExistence type="predicted"/>
<keyword evidence="3 7" id="KW-0863">Zinc-finger</keyword>
<comment type="caution">
    <text evidence="9">The sequence shown here is derived from an EMBL/GenBank/DDBJ whole genome shotgun (WGS) entry which is preliminary data.</text>
</comment>
<evidence type="ECO:0000256" key="1">
    <source>
        <dbReference type="ARBA" id="ARBA00022723"/>
    </source>
</evidence>
<keyword evidence="5 6" id="KW-0040">ANK repeat</keyword>
<dbReference type="SUPFAM" id="SSF144232">
    <property type="entry name" value="HIT/MYND zinc finger-like"/>
    <property type="match status" value="1"/>
</dbReference>
<evidence type="ECO:0000256" key="6">
    <source>
        <dbReference type="PROSITE-ProRule" id="PRU00023"/>
    </source>
</evidence>
<evidence type="ECO:0000256" key="2">
    <source>
        <dbReference type="ARBA" id="ARBA00022737"/>
    </source>
</evidence>
<dbReference type="InterPro" id="IPR036770">
    <property type="entry name" value="Ankyrin_rpt-contain_sf"/>
</dbReference>
<feature type="repeat" description="ANK" evidence="6">
    <location>
        <begin position="128"/>
        <end position="161"/>
    </location>
</feature>
<sequence>MSGGPGSGGLVVPKEMQRLIDKPGFLSVPQGGQRLRVLYRESSIKFNPSLLSDFAMMIFIGALEPIKEAVEQGKAPDLSGTETGYKYGYAAMSIFGAQRLANDPRCDHVGTLKHLLERSAPPDVPDVVGYTALHHACMGHPRADMARILLEHGADPNKQDRFGSVPLIGAFQNESMDAIEVLMEHGARLDIPDADGYTPDSFFIRCGPRVTAVVQKWKRKRAGESKPLDEKVCVVCGKGDGPLKWCAKCHKIWYCSKECQRSDWPVHKKTCVSHDTASTVTLKPVYDDGVTNLVPLADLSRSVLGHPVQKPPARNARGSHVPRIPPGQTKSMIIKVQVPLMPGFDEFMVYDKKRDFVCRIKKQDNPEAYRRVEQVVRSQGVGGAKAYFSAEMKKPDELIVKVSEVLPEQTF</sequence>
<evidence type="ECO:0000259" key="8">
    <source>
        <dbReference type="PROSITE" id="PS50865"/>
    </source>
</evidence>
<dbReference type="PROSITE" id="PS50297">
    <property type="entry name" value="ANK_REP_REGION"/>
    <property type="match status" value="1"/>
</dbReference>
<keyword evidence="1" id="KW-0479">Metal-binding</keyword>
<dbReference type="InterPro" id="IPR002110">
    <property type="entry name" value="Ankyrin_rpt"/>
</dbReference>
<accession>A0AAD7TXJ2</accession>
<dbReference type="PROSITE" id="PS01360">
    <property type="entry name" value="ZF_MYND_1"/>
    <property type="match status" value="1"/>
</dbReference>
<dbReference type="Pfam" id="PF12796">
    <property type="entry name" value="Ank_2"/>
    <property type="match status" value="1"/>
</dbReference>
<name>A0AAD7TXJ2_9APHY</name>
<dbReference type="SMART" id="SM00248">
    <property type="entry name" value="ANK"/>
    <property type="match status" value="2"/>
</dbReference>
<dbReference type="PANTHER" id="PTHR24171">
    <property type="entry name" value="ANKYRIN REPEAT DOMAIN-CONTAINING PROTEIN 39-RELATED"/>
    <property type="match status" value="1"/>
</dbReference>
<evidence type="ECO:0000256" key="3">
    <source>
        <dbReference type="ARBA" id="ARBA00022771"/>
    </source>
</evidence>
<dbReference type="InterPro" id="IPR002893">
    <property type="entry name" value="Znf_MYND"/>
</dbReference>
<evidence type="ECO:0000256" key="7">
    <source>
        <dbReference type="PROSITE-ProRule" id="PRU00134"/>
    </source>
</evidence>
<feature type="repeat" description="ANK" evidence="6">
    <location>
        <begin position="162"/>
        <end position="194"/>
    </location>
</feature>
<keyword evidence="2" id="KW-0677">Repeat</keyword>
<evidence type="ECO:0000313" key="9">
    <source>
        <dbReference type="EMBL" id="KAJ8488353.1"/>
    </source>
</evidence>
<dbReference type="Pfam" id="PF01753">
    <property type="entry name" value="zf-MYND"/>
    <property type="match status" value="1"/>
</dbReference>
<evidence type="ECO:0000256" key="4">
    <source>
        <dbReference type="ARBA" id="ARBA00022833"/>
    </source>
</evidence>
<evidence type="ECO:0000256" key="5">
    <source>
        <dbReference type="ARBA" id="ARBA00023043"/>
    </source>
</evidence>
<keyword evidence="10" id="KW-1185">Reference proteome</keyword>
<dbReference type="AlphaFoldDB" id="A0AAD7TXJ2"/>
<protein>
    <recommendedName>
        <fullName evidence="8">MYND-type domain-containing protein</fullName>
    </recommendedName>
</protein>
<dbReference type="PROSITE" id="PS50865">
    <property type="entry name" value="ZF_MYND_2"/>
    <property type="match status" value="1"/>
</dbReference>
<dbReference type="Gene3D" id="6.10.140.2220">
    <property type="match status" value="1"/>
</dbReference>
<organism evidence="9 10">
    <name type="scientific">Trametes cubensis</name>
    <dbReference type="NCBI Taxonomy" id="1111947"/>
    <lineage>
        <taxon>Eukaryota</taxon>
        <taxon>Fungi</taxon>
        <taxon>Dikarya</taxon>
        <taxon>Basidiomycota</taxon>
        <taxon>Agaricomycotina</taxon>
        <taxon>Agaricomycetes</taxon>
        <taxon>Polyporales</taxon>
        <taxon>Polyporaceae</taxon>
        <taxon>Trametes</taxon>
    </lineage>
</organism>
<dbReference type="SUPFAM" id="SSF48403">
    <property type="entry name" value="Ankyrin repeat"/>
    <property type="match status" value="1"/>
</dbReference>
<gene>
    <name evidence="9" type="ORF">ONZ51_g3596</name>
</gene>